<dbReference type="EMBL" id="QGKV02001507">
    <property type="protein sequence ID" value="KAF3532046.1"/>
    <property type="molecule type" value="Genomic_DNA"/>
</dbReference>
<comment type="caution">
    <text evidence="2">The sequence shown here is derived from an EMBL/GenBank/DDBJ whole genome shotgun (WGS) entry which is preliminary data.</text>
</comment>
<evidence type="ECO:0000313" key="2">
    <source>
        <dbReference type="EMBL" id="KAF3532046.1"/>
    </source>
</evidence>
<keyword evidence="3" id="KW-1185">Reference proteome</keyword>
<feature type="region of interest" description="Disordered" evidence="1">
    <location>
        <begin position="26"/>
        <end position="49"/>
    </location>
</feature>
<proteinExistence type="predicted"/>
<accession>A0ABQ7BIP3</accession>
<feature type="compositionally biased region" description="Polar residues" evidence="1">
    <location>
        <begin position="26"/>
        <end position="44"/>
    </location>
</feature>
<evidence type="ECO:0000313" key="3">
    <source>
        <dbReference type="Proteomes" id="UP000266723"/>
    </source>
</evidence>
<organism evidence="2 3">
    <name type="scientific">Brassica cretica</name>
    <name type="common">Mustard</name>
    <dbReference type="NCBI Taxonomy" id="69181"/>
    <lineage>
        <taxon>Eukaryota</taxon>
        <taxon>Viridiplantae</taxon>
        <taxon>Streptophyta</taxon>
        <taxon>Embryophyta</taxon>
        <taxon>Tracheophyta</taxon>
        <taxon>Spermatophyta</taxon>
        <taxon>Magnoliopsida</taxon>
        <taxon>eudicotyledons</taxon>
        <taxon>Gunneridae</taxon>
        <taxon>Pentapetalae</taxon>
        <taxon>rosids</taxon>
        <taxon>malvids</taxon>
        <taxon>Brassicales</taxon>
        <taxon>Brassicaceae</taxon>
        <taxon>Brassiceae</taxon>
        <taxon>Brassica</taxon>
    </lineage>
</organism>
<dbReference type="Proteomes" id="UP000266723">
    <property type="component" value="Unassembled WGS sequence"/>
</dbReference>
<sequence>MVTLCSSSSSSVISYFPITKTRRRNFQPNATHSTFGSPRDSPSTFGPLPVVTRRLRPTVRSGHRKTAHSTFGSLPVTTPSCNHSAIGHDPARSSWLIGEDLAKTQDERLEWTGLILSWTEPRLDHVDTDRPRQTDLDSDITFFNFWTVLRLPGGVSSRSSTYLNPWN</sequence>
<gene>
    <name evidence="2" type="ORF">DY000_02041987</name>
</gene>
<reference evidence="2 3" key="1">
    <citation type="journal article" date="2020" name="BMC Genomics">
        <title>Intraspecific diversification of the crop wild relative Brassica cretica Lam. using demographic model selection.</title>
        <authorList>
            <person name="Kioukis A."/>
            <person name="Michalopoulou V.A."/>
            <person name="Briers L."/>
            <person name="Pirintsos S."/>
            <person name="Studholme D.J."/>
            <person name="Pavlidis P."/>
            <person name="Sarris P.F."/>
        </authorList>
    </citation>
    <scope>NUCLEOTIDE SEQUENCE [LARGE SCALE GENOMIC DNA]</scope>
    <source>
        <strain evidence="3">cv. PFS-1207/04</strain>
    </source>
</reference>
<protein>
    <submittedName>
        <fullName evidence="2">Uncharacterized protein</fullName>
    </submittedName>
</protein>
<evidence type="ECO:0000256" key="1">
    <source>
        <dbReference type="SAM" id="MobiDB-lite"/>
    </source>
</evidence>
<name>A0ABQ7BIP3_BRACR</name>